<dbReference type="Proteomes" id="UP000322814">
    <property type="component" value="Unassembled WGS sequence"/>
</dbReference>
<dbReference type="InterPro" id="IPR036412">
    <property type="entry name" value="HAD-like_sf"/>
</dbReference>
<evidence type="ECO:0000313" key="2">
    <source>
        <dbReference type="Proteomes" id="UP000322814"/>
    </source>
</evidence>
<dbReference type="Gene3D" id="1.10.150.400">
    <property type="match status" value="1"/>
</dbReference>
<evidence type="ECO:0008006" key="3">
    <source>
        <dbReference type="Google" id="ProtNLM"/>
    </source>
</evidence>
<accession>A0A5C8ER15</accession>
<dbReference type="AlphaFoldDB" id="A0A5C8ER15"/>
<protein>
    <recommendedName>
        <fullName evidence="3">Glycosyl transferase</fullName>
    </recommendedName>
</protein>
<dbReference type="SUPFAM" id="SSF56784">
    <property type="entry name" value="HAD-like"/>
    <property type="match status" value="1"/>
</dbReference>
<gene>
    <name evidence="1" type="ORF">EPJ78_00445</name>
</gene>
<dbReference type="EMBL" id="SAYB01000001">
    <property type="protein sequence ID" value="TXJ39534.1"/>
    <property type="molecule type" value="Genomic_DNA"/>
</dbReference>
<dbReference type="InterPro" id="IPR023214">
    <property type="entry name" value="HAD_sf"/>
</dbReference>
<dbReference type="RefSeq" id="WP_147770123.1">
    <property type="nucleotide sequence ID" value="NZ_SAYB01000001.1"/>
</dbReference>
<evidence type="ECO:0000313" key="1">
    <source>
        <dbReference type="EMBL" id="TXJ39534.1"/>
    </source>
</evidence>
<dbReference type="InterPro" id="IPR006439">
    <property type="entry name" value="HAD-SF_hydro_IA"/>
</dbReference>
<comment type="caution">
    <text evidence="1">The sequence shown here is derived from an EMBL/GenBank/DDBJ whole genome shotgun (WGS) entry which is preliminary data.</text>
</comment>
<dbReference type="Gene3D" id="3.40.50.1000">
    <property type="entry name" value="HAD superfamily/HAD-like"/>
    <property type="match status" value="1"/>
</dbReference>
<sequence>MSIIDKIFNYSEDYRYKIWKIFGIKFSVVKKYKAKKVNIYEEIKKHDIISFDIFDTLLIRPYVKPTDLFLHIEKLYKIKGFHKNRILAEKLAREKYIDKEEVTLNQIYEEIDDKYKRFKEIEIELEERILTIHKENKEIYDYALSLGKKIIIVSDMYLPKNAIEKILIKNNYTNYYKLYLSSDLMLTKDSSNLYKYIINDLNVKPSTIMHLGDNYHSDFENPRLYGIDAFFIEKIIDIFLKKNIRAEKLLHENENNIGVSIMLGLSAFSCFNKNDKNKENNYWRNFGFIYGGPAVFSYMNWLKKQIIKENIKEVLFVARDGYSLKKVFDIIKPEYIKTHYIYAPRIIYYLITLDFSMHFKYYPIESFEVIKSVLEYYKDKDEYLQKNTPNINSAIQGYEFILDNIEIYKNLTKQEYQNYKEYINSININGDKIAAVDTFSIFLSSQKLMSLFLGKENVIGYYWFFIKNTYLNNKYYNINSFQKDYEHKFFDWDIMEFLITSAEPTIKNIIDSKPLYYTPNKYEQKRIKIYKYISEGIIDFAKNASDIFFDLESFITDEEITKWINILYNIYTETDKKYLRKIKHAWNIDHSKYVPILKKWFIQWSGGKKYYLFSLIPIIKQRLYFNVKDYYLFDFIPILRIKENENNIKTYLLFMFFPVLKIKE</sequence>
<proteinExistence type="predicted"/>
<dbReference type="NCBIfam" id="TIGR01549">
    <property type="entry name" value="HAD-SF-IA-v1"/>
    <property type="match status" value="1"/>
</dbReference>
<organism evidence="1 2">
    <name type="scientific">Brachyspira aalborgi</name>
    <dbReference type="NCBI Taxonomy" id="29522"/>
    <lineage>
        <taxon>Bacteria</taxon>
        <taxon>Pseudomonadati</taxon>
        <taxon>Spirochaetota</taxon>
        <taxon>Spirochaetia</taxon>
        <taxon>Brachyspirales</taxon>
        <taxon>Brachyspiraceae</taxon>
        <taxon>Brachyspira</taxon>
    </lineage>
</organism>
<reference evidence="1 2" key="1">
    <citation type="journal article" date="1992" name="Lakartidningen">
        <title>[Penicillin V and not amoxicillin is the first choice preparation in acute otitis].</title>
        <authorList>
            <person name="Kamme C."/>
            <person name="Lundgren K."/>
            <person name="Prellner K."/>
        </authorList>
    </citation>
    <scope>NUCLEOTIDE SEQUENCE [LARGE SCALE GENOMIC DNA]</scope>
    <source>
        <strain evidence="1 2">PC4580III</strain>
    </source>
</reference>
<name>A0A5C8ER15_9SPIR</name>